<dbReference type="EMBL" id="SNSC02000013">
    <property type="protein sequence ID" value="TID18894.1"/>
    <property type="molecule type" value="Genomic_DNA"/>
</dbReference>
<accession>A0A4Z1NVB1</accession>
<organism evidence="1 2">
    <name type="scientific">Venturia nashicola</name>
    <dbReference type="NCBI Taxonomy" id="86259"/>
    <lineage>
        <taxon>Eukaryota</taxon>
        <taxon>Fungi</taxon>
        <taxon>Dikarya</taxon>
        <taxon>Ascomycota</taxon>
        <taxon>Pezizomycotina</taxon>
        <taxon>Dothideomycetes</taxon>
        <taxon>Pleosporomycetidae</taxon>
        <taxon>Venturiales</taxon>
        <taxon>Venturiaceae</taxon>
        <taxon>Venturia</taxon>
    </lineage>
</organism>
<protein>
    <submittedName>
        <fullName evidence="1">Uncharacterized protein</fullName>
    </submittedName>
</protein>
<gene>
    <name evidence="1" type="ORF">E6O75_ATG06015</name>
</gene>
<name>A0A4Z1NVB1_9PEZI</name>
<comment type="caution">
    <text evidence="1">The sequence shown here is derived from an EMBL/GenBank/DDBJ whole genome shotgun (WGS) entry which is preliminary data.</text>
</comment>
<evidence type="ECO:0000313" key="1">
    <source>
        <dbReference type="EMBL" id="TID18894.1"/>
    </source>
</evidence>
<evidence type="ECO:0000313" key="2">
    <source>
        <dbReference type="Proteomes" id="UP000298493"/>
    </source>
</evidence>
<keyword evidence="2" id="KW-1185">Reference proteome</keyword>
<reference evidence="1 2" key="1">
    <citation type="submission" date="2019-04" db="EMBL/GenBank/DDBJ databases">
        <title>High contiguity whole genome sequence and gene annotation resource for two Venturia nashicola isolates.</title>
        <authorList>
            <person name="Prokchorchik M."/>
            <person name="Won K."/>
            <person name="Lee Y."/>
            <person name="Choi E.D."/>
            <person name="Segonzac C."/>
            <person name="Sohn K.H."/>
        </authorList>
    </citation>
    <scope>NUCLEOTIDE SEQUENCE [LARGE SCALE GENOMIC DNA]</scope>
    <source>
        <strain evidence="1 2">PRI2</strain>
    </source>
</reference>
<sequence length="149" mass="16507">MYLLMQKRSFLLLKLISKPHVSPSRLNSGLQSALDKTEFWQHFDDNEYEDKPEDLIANARANKMGALSIEELHNQVDGSGMGRLMTDGEEEGFAIEQYSTMVERVGTVDPGNLDGRIKGSTNELKGGKGRGVGNCQPYRCMKVIGLVDA</sequence>
<dbReference type="AlphaFoldDB" id="A0A4Z1NVB1"/>
<dbReference type="Proteomes" id="UP000298493">
    <property type="component" value="Unassembled WGS sequence"/>
</dbReference>
<proteinExistence type="predicted"/>